<organism evidence="2 3">
    <name type="scientific">Ectocarpus siliculosus</name>
    <name type="common">Brown alga</name>
    <name type="synonym">Conferva siliculosa</name>
    <dbReference type="NCBI Taxonomy" id="2880"/>
    <lineage>
        <taxon>Eukaryota</taxon>
        <taxon>Sar</taxon>
        <taxon>Stramenopiles</taxon>
        <taxon>Ochrophyta</taxon>
        <taxon>PX clade</taxon>
        <taxon>Phaeophyceae</taxon>
        <taxon>Ectocarpales</taxon>
        <taxon>Ectocarpaceae</taxon>
        <taxon>Ectocarpus</taxon>
    </lineage>
</organism>
<feature type="chain" id="PRO_5003096283" evidence="1">
    <location>
        <begin position="20"/>
        <end position="90"/>
    </location>
</feature>
<name>D7G959_ECTSI</name>
<keyword evidence="1" id="KW-0732">Signal</keyword>
<evidence type="ECO:0000313" key="2">
    <source>
        <dbReference type="EMBL" id="CBJ28223.1"/>
    </source>
</evidence>
<keyword evidence="3" id="KW-1185">Reference proteome</keyword>
<dbReference type="EMBL" id="FN649201">
    <property type="protein sequence ID" value="CBJ28223.1"/>
    <property type="molecule type" value="Genomic_DNA"/>
</dbReference>
<evidence type="ECO:0000313" key="3">
    <source>
        <dbReference type="Proteomes" id="UP000002630"/>
    </source>
</evidence>
<dbReference type="AlphaFoldDB" id="D7G959"/>
<dbReference type="OrthoDB" id="10451226at2759"/>
<feature type="signal peptide" evidence="1">
    <location>
        <begin position="1"/>
        <end position="19"/>
    </location>
</feature>
<dbReference type="Proteomes" id="UP000002630">
    <property type="component" value="Linkage Group LG30"/>
</dbReference>
<gene>
    <name evidence="2" type="ORF">Esi_0096_0040</name>
</gene>
<accession>D7G959</accession>
<proteinExistence type="predicted"/>
<dbReference type="EMBL" id="FN649755">
    <property type="protein sequence ID" value="CBJ28223.1"/>
    <property type="molecule type" value="Genomic_DNA"/>
</dbReference>
<protein>
    <submittedName>
        <fullName evidence="2">Uncharacterized protein</fullName>
    </submittedName>
</protein>
<evidence type="ECO:0000256" key="1">
    <source>
        <dbReference type="SAM" id="SignalP"/>
    </source>
</evidence>
<sequence>MMRFFACLAALVGTKVVSSHPLCFFDDRQPDYDQVLTFCDNSITSYGACCTDDEEALVMANFSAVTPEGVELTGDCSDLYKQVVFLMASA</sequence>
<reference evidence="2 3" key="1">
    <citation type="journal article" date="2010" name="Nature">
        <title>The Ectocarpus genome and the independent evolution of multicellularity in brown algae.</title>
        <authorList>
            <person name="Cock J.M."/>
            <person name="Sterck L."/>
            <person name="Rouze P."/>
            <person name="Scornet D."/>
            <person name="Allen A.E."/>
            <person name="Amoutzias G."/>
            <person name="Anthouard V."/>
            <person name="Artiguenave F."/>
            <person name="Aury J.M."/>
            <person name="Badger J.H."/>
            <person name="Beszteri B."/>
            <person name="Billiau K."/>
            <person name="Bonnet E."/>
            <person name="Bothwell J.H."/>
            <person name="Bowler C."/>
            <person name="Boyen C."/>
            <person name="Brownlee C."/>
            <person name="Carrano C.J."/>
            <person name="Charrier B."/>
            <person name="Cho G.Y."/>
            <person name="Coelho S.M."/>
            <person name="Collen J."/>
            <person name="Corre E."/>
            <person name="Da Silva C."/>
            <person name="Delage L."/>
            <person name="Delaroque N."/>
            <person name="Dittami S.M."/>
            <person name="Doulbeau S."/>
            <person name="Elias M."/>
            <person name="Farnham G."/>
            <person name="Gachon C.M."/>
            <person name="Gschloessl B."/>
            <person name="Heesch S."/>
            <person name="Jabbari K."/>
            <person name="Jubin C."/>
            <person name="Kawai H."/>
            <person name="Kimura K."/>
            <person name="Kloareg B."/>
            <person name="Kupper F.C."/>
            <person name="Lang D."/>
            <person name="Le Bail A."/>
            <person name="Leblanc C."/>
            <person name="Lerouge P."/>
            <person name="Lohr M."/>
            <person name="Lopez P.J."/>
            <person name="Martens C."/>
            <person name="Maumus F."/>
            <person name="Michel G."/>
            <person name="Miranda-Saavedra D."/>
            <person name="Morales J."/>
            <person name="Moreau H."/>
            <person name="Motomura T."/>
            <person name="Nagasato C."/>
            <person name="Napoli C.A."/>
            <person name="Nelson D.R."/>
            <person name="Nyvall-Collen P."/>
            <person name="Peters A.F."/>
            <person name="Pommier C."/>
            <person name="Potin P."/>
            <person name="Poulain J."/>
            <person name="Quesneville H."/>
            <person name="Read B."/>
            <person name="Rensing S.A."/>
            <person name="Ritter A."/>
            <person name="Rousvoal S."/>
            <person name="Samanta M."/>
            <person name="Samson G."/>
            <person name="Schroeder D.C."/>
            <person name="Segurens B."/>
            <person name="Strittmatter M."/>
            <person name="Tonon T."/>
            <person name="Tregear J.W."/>
            <person name="Valentin K."/>
            <person name="von Dassow P."/>
            <person name="Yamagishi T."/>
            <person name="Van de Peer Y."/>
            <person name="Wincker P."/>
        </authorList>
    </citation>
    <scope>NUCLEOTIDE SEQUENCE [LARGE SCALE GENOMIC DNA]</scope>
    <source>
        <strain evidence="3">Ec32 / CCAP1310/4</strain>
    </source>
</reference>
<dbReference type="InParanoid" id="D7G959"/>